<dbReference type="Proteomes" id="UP000237000">
    <property type="component" value="Unassembled WGS sequence"/>
</dbReference>
<reference evidence="3" key="1">
    <citation type="submission" date="2016-06" db="EMBL/GenBank/DDBJ databases">
        <title>Parallel loss of symbiosis genes in relatives of nitrogen-fixing non-legume Parasponia.</title>
        <authorList>
            <person name="Van Velzen R."/>
            <person name="Holmer R."/>
            <person name="Bu F."/>
            <person name="Rutten L."/>
            <person name="Van Zeijl A."/>
            <person name="Liu W."/>
            <person name="Santuari L."/>
            <person name="Cao Q."/>
            <person name="Sharma T."/>
            <person name="Shen D."/>
            <person name="Roswanjaya Y."/>
            <person name="Wardhani T."/>
            <person name="Kalhor M.S."/>
            <person name="Jansen J."/>
            <person name="Van den Hoogen J."/>
            <person name="Gungor B."/>
            <person name="Hartog M."/>
            <person name="Hontelez J."/>
            <person name="Verver J."/>
            <person name="Yang W.-C."/>
            <person name="Schijlen E."/>
            <person name="Repin R."/>
            <person name="Schilthuizen M."/>
            <person name="Schranz E."/>
            <person name="Heidstra R."/>
            <person name="Miyata K."/>
            <person name="Fedorova E."/>
            <person name="Kohlen W."/>
            <person name="Bisseling T."/>
            <person name="Smit S."/>
            <person name="Geurts R."/>
        </authorList>
    </citation>
    <scope>NUCLEOTIDE SEQUENCE [LARGE SCALE GENOMIC DNA]</scope>
    <source>
        <strain evidence="3">cv. RG33-2</strain>
    </source>
</reference>
<protein>
    <submittedName>
        <fullName evidence="2">Uncharacterized protein</fullName>
    </submittedName>
</protein>
<evidence type="ECO:0000313" key="3">
    <source>
        <dbReference type="Proteomes" id="UP000237000"/>
    </source>
</evidence>
<comment type="caution">
    <text evidence="2">The sequence shown here is derived from an EMBL/GenBank/DDBJ whole genome shotgun (WGS) entry which is preliminary data.</text>
</comment>
<evidence type="ECO:0000256" key="1">
    <source>
        <dbReference type="SAM" id="MobiDB-lite"/>
    </source>
</evidence>
<accession>A0A2P5C4D3</accession>
<proteinExistence type="predicted"/>
<dbReference type="OrthoDB" id="10344841at2759"/>
<feature type="region of interest" description="Disordered" evidence="1">
    <location>
        <begin position="1"/>
        <end position="36"/>
    </location>
</feature>
<dbReference type="InParanoid" id="A0A2P5C4D3"/>
<evidence type="ECO:0000313" key="2">
    <source>
        <dbReference type="EMBL" id="PON55932.1"/>
    </source>
</evidence>
<gene>
    <name evidence="2" type="ORF">TorRG33x02_297970</name>
</gene>
<sequence>MTKMLTGDPFLLMGNSPNTSKANRERDSGESSMTGISTRNLGCFILLSLLVSLVLLRGFSRVVERHVLAWRIADSFEVGGLEEEEEDKELLIRSRAHGWEVLWL</sequence>
<dbReference type="EMBL" id="JXTC01000414">
    <property type="protein sequence ID" value="PON55932.1"/>
    <property type="molecule type" value="Genomic_DNA"/>
</dbReference>
<dbReference type="AlphaFoldDB" id="A0A2P5C4D3"/>
<keyword evidence="3" id="KW-1185">Reference proteome</keyword>
<organism evidence="2 3">
    <name type="scientific">Trema orientale</name>
    <name type="common">Charcoal tree</name>
    <name type="synonym">Celtis orientalis</name>
    <dbReference type="NCBI Taxonomy" id="63057"/>
    <lineage>
        <taxon>Eukaryota</taxon>
        <taxon>Viridiplantae</taxon>
        <taxon>Streptophyta</taxon>
        <taxon>Embryophyta</taxon>
        <taxon>Tracheophyta</taxon>
        <taxon>Spermatophyta</taxon>
        <taxon>Magnoliopsida</taxon>
        <taxon>eudicotyledons</taxon>
        <taxon>Gunneridae</taxon>
        <taxon>Pentapetalae</taxon>
        <taxon>rosids</taxon>
        <taxon>fabids</taxon>
        <taxon>Rosales</taxon>
        <taxon>Cannabaceae</taxon>
        <taxon>Trema</taxon>
    </lineage>
</organism>
<name>A0A2P5C4D3_TREOI</name>